<dbReference type="PRINTS" id="PR01039">
    <property type="entry name" value="TRNASYNTHTRP"/>
</dbReference>
<evidence type="ECO:0000256" key="6">
    <source>
        <dbReference type="ARBA" id="ARBA00022840"/>
    </source>
</evidence>
<dbReference type="SUPFAM" id="SSF52374">
    <property type="entry name" value="Nucleotidylyl transferase"/>
    <property type="match status" value="1"/>
</dbReference>
<dbReference type="Gene3D" id="1.10.240.10">
    <property type="entry name" value="Tyrosyl-Transfer RNA Synthetase"/>
    <property type="match status" value="1"/>
</dbReference>
<name>A0A409YGP6_9AGAR</name>
<dbReference type="EMBL" id="NHYE01000867">
    <property type="protein sequence ID" value="PPR02189.1"/>
    <property type="molecule type" value="Genomic_DNA"/>
</dbReference>
<gene>
    <name evidence="13" type="ORF">CVT26_012129</name>
</gene>
<comment type="catalytic activity">
    <reaction evidence="10">
        <text>tRNA(Trp) + L-tryptophan + ATP = L-tryptophyl-tRNA(Trp) + AMP + diphosphate + H(+)</text>
        <dbReference type="Rhea" id="RHEA:24080"/>
        <dbReference type="Rhea" id="RHEA-COMP:9671"/>
        <dbReference type="Rhea" id="RHEA-COMP:9705"/>
        <dbReference type="ChEBI" id="CHEBI:15378"/>
        <dbReference type="ChEBI" id="CHEBI:30616"/>
        <dbReference type="ChEBI" id="CHEBI:33019"/>
        <dbReference type="ChEBI" id="CHEBI:57912"/>
        <dbReference type="ChEBI" id="CHEBI:78442"/>
        <dbReference type="ChEBI" id="CHEBI:78535"/>
        <dbReference type="ChEBI" id="CHEBI:456215"/>
        <dbReference type="EC" id="6.1.1.2"/>
    </reaction>
</comment>
<dbReference type="InterPro" id="IPR050203">
    <property type="entry name" value="Trp-tRNA_synthetase"/>
</dbReference>
<dbReference type="GO" id="GO:0005524">
    <property type="term" value="F:ATP binding"/>
    <property type="evidence" value="ECO:0007669"/>
    <property type="project" value="UniProtKB-KW"/>
</dbReference>
<dbReference type="PANTHER" id="PTHR43766:SF1">
    <property type="entry name" value="TRYPTOPHAN--TRNA LIGASE, MITOCHONDRIAL"/>
    <property type="match status" value="1"/>
</dbReference>
<evidence type="ECO:0000313" key="14">
    <source>
        <dbReference type="Proteomes" id="UP000284706"/>
    </source>
</evidence>
<sequence length="373" mass="42109">MSFSTSAFARCLARQARRYSTKPLETRTDERRVIFSGIQPTGILHLGNYLGAISNWVKLQNEARPDDDILFTIVGWHALTLPQNPKELSVSRRDMLATLLAFGIDPKRSVLFYQEDNPCHVELSWIFNCITPLGQLRRMTTWKSRLATVRNANDESEVDESLLNAGLFTYPILQAADILAYQATHVPVGEDQTQHLQLTRDIADAFNRTFDPQKKFFTLPEVLITPNRRVRSLKDPSTKMSKSNPDPSTRIMLTDTFAQIDKKIRSAVTDSIHGITYDPVNRPGTSNLLSILAACENADVEEVAKRYVDKGHGVLKKDVSEALEGLLKGPRSEFERLRQDRGYLDAVAKEGAEKARARSQKTMEQVRTMIGLY</sequence>
<evidence type="ECO:0000256" key="5">
    <source>
        <dbReference type="ARBA" id="ARBA00022741"/>
    </source>
</evidence>
<reference evidence="13 14" key="1">
    <citation type="journal article" date="2018" name="Evol. Lett.">
        <title>Horizontal gene cluster transfer increased hallucinogenic mushroom diversity.</title>
        <authorList>
            <person name="Reynolds H.T."/>
            <person name="Vijayakumar V."/>
            <person name="Gluck-Thaler E."/>
            <person name="Korotkin H.B."/>
            <person name="Matheny P.B."/>
            <person name="Slot J.C."/>
        </authorList>
    </citation>
    <scope>NUCLEOTIDE SEQUENCE [LARGE SCALE GENOMIC DNA]</scope>
    <source>
        <strain evidence="13 14">SRW20</strain>
    </source>
</reference>
<dbReference type="GO" id="GO:0070183">
    <property type="term" value="P:mitochondrial tryptophanyl-tRNA aminoacylation"/>
    <property type="evidence" value="ECO:0007669"/>
    <property type="project" value="TreeGrafter"/>
</dbReference>
<dbReference type="InParanoid" id="A0A409YGP6"/>
<evidence type="ECO:0000256" key="9">
    <source>
        <dbReference type="ARBA" id="ARBA00030268"/>
    </source>
</evidence>
<evidence type="ECO:0000256" key="4">
    <source>
        <dbReference type="ARBA" id="ARBA00022598"/>
    </source>
</evidence>
<evidence type="ECO:0000313" key="13">
    <source>
        <dbReference type="EMBL" id="PPR02189.1"/>
    </source>
</evidence>
<evidence type="ECO:0000256" key="8">
    <source>
        <dbReference type="ARBA" id="ARBA00023146"/>
    </source>
</evidence>
<dbReference type="InterPro" id="IPR002305">
    <property type="entry name" value="aa-tRNA-synth_Ic"/>
</dbReference>
<protein>
    <recommendedName>
        <fullName evidence="11">Tryptophan--tRNA ligase, mitochondrial</fullName>
        <ecNumber evidence="3">6.1.1.2</ecNumber>
    </recommendedName>
    <alternativeName>
        <fullName evidence="9">Tryptophanyl-tRNA synthetase</fullName>
    </alternativeName>
</protein>
<comment type="caution">
    <text evidence="13">The sequence shown here is derived from an EMBL/GenBank/DDBJ whole genome shotgun (WGS) entry which is preliminary data.</text>
</comment>
<dbReference type="STRING" id="231916.A0A409YGP6"/>
<accession>A0A409YGP6</accession>
<dbReference type="Gene3D" id="3.40.50.620">
    <property type="entry name" value="HUPs"/>
    <property type="match status" value="1"/>
</dbReference>
<dbReference type="FunFam" id="3.40.50.620:FF:000082">
    <property type="entry name" value="MSW1p Mitochondrial tryptophanyl-tRNA synthetase"/>
    <property type="match status" value="1"/>
</dbReference>
<comment type="subcellular location">
    <subcellularLocation>
        <location evidence="1">Mitochondrion matrix</location>
    </subcellularLocation>
</comment>
<evidence type="ECO:0000256" key="1">
    <source>
        <dbReference type="ARBA" id="ARBA00004305"/>
    </source>
</evidence>
<evidence type="ECO:0000256" key="3">
    <source>
        <dbReference type="ARBA" id="ARBA00013161"/>
    </source>
</evidence>
<dbReference type="PANTHER" id="PTHR43766">
    <property type="entry name" value="TRYPTOPHAN--TRNA LIGASE, MITOCHONDRIAL"/>
    <property type="match status" value="1"/>
</dbReference>
<keyword evidence="14" id="KW-1185">Reference proteome</keyword>
<evidence type="ECO:0000256" key="7">
    <source>
        <dbReference type="ARBA" id="ARBA00022917"/>
    </source>
</evidence>
<keyword evidence="4 12" id="KW-0436">Ligase</keyword>
<dbReference type="FunCoup" id="A0A409YGP6">
    <property type="interactions" value="323"/>
</dbReference>
<dbReference type="InterPro" id="IPR001412">
    <property type="entry name" value="aa-tRNA-synth_I_CS"/>
</dbReference>
<dbReference type="CDD" id="cd00806">
    <property type="entry name" value="TrpRS_core"/>
    <property type="match status" value="1"/>
</dbReference>
<dbReference type="NCBIfam" id="TIGR00233">
    <property type="entry name" value="trpS"/>
    <property type="match status" value="1"/>
</dbReference>
<dbReference type="InterPro" id="IPR024109">
    <property type="entry name" value="Trp-tRNA-ligase_bac-type"/>
</dbReference>
<dbReference type="AlphaFoldDB" id="A0A409YGP6"/>
<keyword evidence="6 12" id="KW-0067">ATP-binding</keyword>
<evidence type="ECO:0000256" key="12">
    <source>
        <dbReference type="RuleBase" id="RU363036"/>
    </source>
</evidence>
<dbReference type="HAMAP" id="MF_00140_B">
    <property type="entry name" value="Trp_tRNA_synth_B"/>
    <property type="match status" value="1"/>
</dbReference>
<dbReference type="Pfam" id="PF00579">
    <property type="entry name" value="tRNA-synt_1b"/>
    <property type="match status" value="1"/>
</dbReference>
<dbReference type="InterPro" id="IPR002306">
    <property type="entry name" value="Trp-tRNA-ligase"/>
</dbReference>
<dbReference type="OrthoDB" id="15808at2759"/>
<proteinExistence type="inferred from homology"/>
<keyword evidence="5 12" id="KW-0547">Nucleotide-binding</keyword>
<dbReference type="Proteomes" id="UP000284706">
    <property type="component" value="Unassembled WGS sequence"/>
</dbReference>
<dbReference type="FunFam" id="1.10.240.10:FF:000002">
    <property type="entry name" value="Tryptophan--tRNA ligase"/>
    <property type="match status" value="1"/>
</dbReference>
<dbReference type="GO" id="GO:0004830">
    <property type="term" value="F:tryptophan-tRNA ligase activity"/>
    <property type="evidence" value="ECO:0007669"/>
    <property type="project" value="UniProtKB-EC"/>
</dbReference>
<dbReference type="PROSITE" id="PS00178">
    <property type="entry name" value="AA_TRNA_LIGASE_I"/>
    <property type="match status" value="1"/>
</dbReference>
<evidence type="ECO:0000256" key="2">
    <source>
        <dbReference type="ARBA" id="ARBA00005594"/>
    </source>
</evidence>
<keyword evidence="7 12" id="KW-0648">Protein biosynthesis</keyword>
<evidence type="ECO:0000256" key="10">
    <source>
        <dbReference type="ARBA" id="ARBA00049929"/>
    </source>
</evidence>
<comment type="similarity">
    <text evidence="2 12">Belongs to the class-I aminoacyl-tRNA synthetase family.</text>
</comment>
<dbReference type="InterPro" id="IPR014729">
    <property type="entry name" value="Rossmann-like_a/b/a_fold"/>
</dbReference>
<evidence type="ECO:0000256" key="11">
    <source>
        <dbReference type="ARBA" id="ARBA00069760"/>
    </source>
</evidence>
<keyword evidence="8 12" id="KW-0030">Aminoacyl-tRNA synthetase</keyword>
<organism evidence="13 14">
    <name type="scientific">Gymnopilus dilepis</name>
    <dbReference type="NCBI Taxonomy" id="231916"/>
    <lineage>
        <taxon>Eukaryota</taxon>
        <taxon>Fungi</taxon>
        <taxon>Dikarya</taxon>
        <taxon>Basidiomycota</taxon>
        <taxon>Agaricomycotina</taxon>
        <taxon>Agaricomycetes</taxon>
        <taxon>Agaricomycetidae</taxon>
        <taxon>Agaricales</taxon>
        <taxon>Agaricineae</taxon>
        <taxon>Hymenogastraceae</taxon>
        <taxon>Gymnopilus</taxon>
    </lineage>
</organism>
<dbReference type="EC" id="6.1.1.2" evidence="3"/>
<dbReference type="GO" id="GO:0005759">
    <property type="term" value="C:mitochondrial matrix"/>
    <property type="evidence" value="ECO:0007669"/>
    <property type="project" value="UniProtKB-SubCell"/>
</dbReference>